<accession>A0A0A9E3B6</accession>
<reference evidence="1" key="1">
    <citation type="submission" date="2014-09" db="EMBL/GenBank/DDBJ databases">
        <authorList>
            <person name="Magalhaes I.L.F."/>
            <person name="Oliveira U."/>
            <person name="Santos F.R."/>
            <person name="Vidigal T.H.D.A."/>
            <person name="Brescovit A.D."/>
            <person name="Santos A.J."/>
        </authorList>
    </citation>
    <scope>NUCLEOTIDE SEQUENCE</scope>
    <source>
        <tissue evidence="1">Shoot tissue taken approximately 20 cm above the soil surface</tissue>
    </source>
</reference>
<proteinExistence type="predicted"/>
<reference evidence="1" key="2">
    <citation type="journal article" date="2015" name="Data Brief">
        <title>Shoot transcriptome of the giant reed, Arundo donax.</title>
        <authorList>
            <person name="Barrero R.A."/>
            <person name="Guerrero F.D."/>
            <person name="Moolhuijzen P."/>
            <person name="Goolsby J.A."/>
            <person name="Tidwell J."/>
            <person name="Bellgard S.E."/>
            <person name="Bellgard M.I."/>
        </authorList>
    </citation>
    <scope>NUCLEOTIDE SEQUENCE</scope>
    <source>
        <tissue evidence="1">Shoot tissue taken approximately 20 cm above the soil surface</tissue>
    </source>
</reference>
<name>A0A0A9E3B6_ARUDO</name>
<dbReference type="EMBL" id="GBRH01203369">
    <property type="protein sequence ID" value="JAD94526.1"/>
    <property type="molecule type" value="Transcribed_RNA"/>
</dbReference>
<organism evidence="1">
    <name type="scientific">Arundo donax</name>
    <name type="common">Giant reed</name>
    <name type="synonym">Donax arundinaceus</name>
    <dbReference type="NCBI Taxonomy" id="35708"/>
    <lineage>
        <taxon>Eukaryota</taxon>
        <taxon>Viridiplantae</taxon>
        <taxon>Streptophyta</taxon>
        <taxon>Embryophyta</taxon>
        <taxon>Tracheophyta</taxon>
        <taxon>Spermatophyta</taxon>
        <taxon>Magnoliopsida</taxon>
        <taxon>Liliopsida</taxon>
        <taxon>Poales</taxon>
        <taxon>Poaceae</taxon>
        <taxon>PACMAD clade</taxon>
        <taxon>Arundinoideae</taxon>
        <taxon>Arundineae</taxon>
        <taxon>Arundo</taxon>
    </lineage>
</organism>
<evidence type="ECO:0000313" key="1">
    <source>
        <dbReference type="EMBL" id="JAD94526.1"/>
    </source>
</evidence>
<sequence>MINTLISVSVKHSQSHCSLVYSYNIFSQDKIKISTNYWVDFN</sequence>
<protein>
    <submittedName>
        <fullName evidence="1">Uncharacterized protein</fullName>
    </submittedName>
</protein>
<dbReference type="AlphaFoldDB" id="A0A0A9E3B6"/>